<dbReference type="GO" id="GO:0006355">
    <property type="term" value="P:regulation of DNA-templated transcription"/>
    <property type="evidence" value="ECO:0007669"/>
    <property type="project" value="InterPro"/>
</dbReference>
<dbReference type="NCBIfam" id="TIGR01848">
    <property type="entry name" value="PHA_reg_PhaR"/>
    <property type="match status" value="1"/>
</dbReference>
<reference evidence="4 5" key="1">
    <citation type="journal article" date="2021" name="Microorganisms">
        <title>Acidisoma silvae sp. nov. and Acidisomacellulosilytica sp. nov., Two Acidophilic Bacteria Isolated from Decaying Wood, Hydrolyzing Cellulose and Producing Poly-3-hydroxybutyrate.</title>
        <authorList>
            <person name="Mieszkin S."/>
            <person name="Pouder E."/>
            <person name="Uroz S."/>
            <person name="Simon-Colin C."/>
            <person name="Alain K."/>
        </authorList>
    </citation>
    <scope>NUCLEOTIDE SEQUENCE [LARGE SCALE GENOMIC DNA]</scope>
    <source>
        <strain evidence="4 5">HW T5.17</strain>
    </source>
</reference>
<organism evidence="4 5">
    <name type="scientific">Acidisoma cellulosilyticum</name>
    <dbReference type="NCBI Taxonomy" id="2802395"/>
    <lineage>
        <taxon>Bacteria</taxon>
        <taxon>Pseudomonadati</taxon>
        <taxon>Pseudomonadota</taxon>
        <taxon>Alphaproteobacteria</taxon>
        <taxon>Acetobacterales</taxon>
        <taxon>Acidocellaceae</taxon>
        <taxon>Acidisoma</taxon>
    </lineage>
</organism>
<keyword evidence="1" id="KW-0175">Coiled coil</keyword>
<dbReference type="InterPro" id="IPR012909">
    <property type="entry name" value="PHA_DNA-bd_N"/>
</dbReference>
<dbReference type="EMBL" id="JAESVA010000012">
    <property type="protein sequence ID" value="MCB8883283.1"/>
    <property type="molecule type" value="Genomic_DNA"/>
</dbReference>
<feature type="coiled-coil region" evidence="1">
    <location>
        <begin position="177"/>
        <end position="204"/>
    </location>
</feature>
<evidence type="ECO:0000256" key="1">
    <source>
        <dbReference type="SAM" id="Coils"/>
    </source>
</evidence>
<evidence type="ECO:0000313" key="4">
    <source>
        <dbReference type="EMBL" id="MCB8883283.1"/>
    </source>
</evidence>
<dbReference type="AlphaFoldDB" id="A0A963Z7J3"/>
<accession>A0A963Z7J3</accession>
<comment type="caution">
    <text evidence="4">The sequence shown here is derived from an EMBL/GenBank/DDBJ whole genome shotgun (WGS) entry which is preliminary data.</text>
</comment>
<dbReference type="InterPro" id="IPR007897">
    <property type="entry name" value="PHB_accumulat"/>
</dbReference>
<evidence type="ECO:0000259" key="3">
    <source>
        <dbReference type="Pfam" id="PF07879"/>
    </source>
</evidence>
<sequence length="222" mass="24829">MSQGEKPAGAPDAPVKPPVVVKKYANRRLYNTESSSYITLDNLAMMVREGRDFIVYDAKSGEDITRSVLTQIIVEEESKGSALLPTAFLRNLIGFYGDSMQGVLPRYLEQSMANFTQQQQQVRAAMQQTVGTLFPFDLEQVSRQNIAMMERAMTMFTPFYREPEATSEPSAEAQPKHPNVEHELTLLRGELARLQKELGETRAQLADQPVAKTKLDGRTAAD</sequence>
<dbReference type="Proteomes" id="UP000721844">
    <property type="component" value="Unassembled WGS sequence"/>
</dbReference>
<keyword evidence="5" id="KW-1185">Reference proteome</keyword>
<feature type="domain" description="PHA accumulation regulator DNA-binding N-terminal" evidence="3">
    <location>
        <begin position="20"/>
        <end position="80"/>
    </location>
</feature>
<feature type="domain" description="PHB accumulation regulatory" evidence="2">
    <location>
        <begin position="84"/>
        <end position="123"/>
    </location>
</feature>
<proteinExistence type="predicted"/>
<dbReference type="InterPro" id="IPR010134">
    <property type="entry name" value="PHA_reg_PhaR"/>
</dbReference>
<protein>
    <submittedName>
        <fullName evidence="4">Polyhydroxyalkanoate synthesis repressor PhaR</fullName>
    </submittedName>
</protein>
<evidence type="ECO:0000259" key="2">
    <source>
        <dbReference type="Pfam" id="PF05233"/>
    </source>
</evidence>
<gene>
    <name evidence="4" type="primary">phaR</name>
    <name evidence="4" type="ORF">ACELLULO517_23745</name>
</gene>
<dbReference type="Pfam" id="PF07879">
    <property type="entry name" value="PHB_acc_N"/>
    <property type="match status" value="1"/>
</dbReference>
<evidence type="ECO:0000313" key="5">
    <source>
        <dbReference type="Proteomes" id="UP000721844"/>
    </source>
</evidence>
<dbReference type="RefSeq" id="WP_227309938.1">
    <property type="nucleotide sequence ID" value="NZ_JAESVA010000012.1"/>
</dbReference>
<dbReference type="Pfam" id="PF05233">
    <property type="entry name" value="PHB_acc"/>
    <property type="match status" value="1"/>
</dbReference>
<name>A0A963Z7J3_9PROT</name>